<keyword evidence="1 7" id="KW-0028">Amino-acid biosynthesis</keyword>
<comment type="cofactor">
    <cofactor evidence="7">
        <name>Mg(2+)</name>
        <dbReference type="ChEBI" id="CHEBI:18420"/>
    </cofactor>
    <text evidence="7">Binds 1 Mg(2+) ion per subunit.</text>
</comment>
<gene>
    <name evidence="7" type="primary">aroK</name>
    <name evidence="9" type="ORF">ACFOYY_08990</name>
</gene>
<dbReference type="PANTHER" id="PTHR21087">
    <property type="entry name" value="SHIKIMATE KINASE"/>
    <property type="match status" value="1"/>
</dbReference>
<comment type="caution">
    <text evidence="7">Lacks conserved residue(s) required for the propagation of feature annotation.</text>
</comment>
<comment type="caution">
    <text evidence="9">The sequence shown here is derived from an EMBL/GenBank/DDBJ whole genome shotgun (WGS) entry which is preliminary data.</text>
</comment>
<dbReference type="Gene3D" id="3.40.50.300">
    <property type="entry name" value="P-loop containing nucleotide triphosphate hydrolases"/>
    <property type="match status" value="1"/>
</dbReference>
<dbReference type="PANTHER" id="PTHR21087:SF16">
    <property type="entry name" value="SHIKIMATE KINASE 1, CHLOROPLASTIC"/>
    <property type="match status" value="1"/>
</dbReference>
<evidence type="ECO:0000256" key="4">
    <source>
        <dbReference type="ARBA" id="ARBA00022777"/>
    </source>
</evidence>
<evidence type="ECO:0000256" key="7">
    <source>
        <dbReference type="HAMAP-Rule" id="MF_00109"/>
    </source>
</evidence>
<dbReference type="InterPro" id="IPR000623">
    <property type="entry name" value="Shikimate_kinase/TSH1"/>
</dbReference>
<feature type="binding site" evidence="7">
    <location>
        <begin position="14"/>
        <end position="19"/>
    </location>
    <ligand>
        <name>ATP</name>
        <dbReference type="ChEBI" id="CHEBI:30616"/>
    </ligand>
</feature>
<keyword evidence="5 7" id="KW-0067">ATP-binding</keyword>
<dbReference type="EMBL" id="JBHSBC010000008">
    <property type="protein sequence ID" value="MFC3980253.1"/>
    <property type="molecule type" value="Genomic_DNA"/>
</dbReference>
<feature type="binding site" evidence="7">
    <location>
        <position position="36"/>
    </location>
    <ligand>
        <name>substrate</name>
    </ligand>
</feature>
<comment type="subunit">
    <text evidence="7">Monomer.</text>
</comment>
<protein>
    <recommendedName>
        <fullName evidence="7">Shikimate kinase</fullName>
        <shortName evidence="7">SK</shortName>
        <ecNumber evidence="7">2.7.1.71</ecNumber>
    </recommendedName>
</protein>
<keyword evidence="2 7" id="KW-0808">Transferase</keyword>
<accession>A0ABV8EY40</accession>
<evidence type="ECO:0000256" key="6">
    <source>
        <dbReference type="ARBA" id="ARBA00023141"/>
    </source>
</evidence>
<feature type="binding site" evidence="7">
    <location>
        <position position="120"/>
    </location>
    <ligand>
        <name>ATP</name>
        <dbReference type="ChEBI" id="CHEBI:30616"/>
    </ligand>
</feature>
<dbReference type="SUPFAM" id="SSF52540">
    <property type="entry name" value="P-loop containing nucleoside triphosphate hydrolases"/>
    <property type="match status" value="1"/>
</dbReference>
<keyword evidence="7" id="KW-0479">Metal-binding</keyword>
<keyword evidence="6 7" id="KW-0057">Aromatic amino acid biosynthesis</keyword>
<dbReference type="RefSeq" id="WP_362772193.1">
    <property type="nucleotide sequence ID" value="NZ_JBHSBC010000008.1"/>
</dbReference>
<comment type="catalytic activity">
    <reaction evidence="7">
        <text>shikimate + ATP = 3-phosphoshikimate + ADP + H(+)</text>
        <dbReference type="Rhea" id="RHEA:13121"/>
        <dbReference type="ChEBI" id="CHEBI:15378"/>
        <dbReference type="ChEBI" id="CHEBI:30616"/>
        <dbReference type="ChEBI" id="CHEBI:36208"/>
        <dbReference type="ChEBI" id="CHEBI:145989"/>
        <dbReference type="ChEBI" id="CHEBI:456216"/>
        <dbReference type="EC" id="2.7.1.71"/>
    </reaction>
</comment>
<keyword evidence="10" id="KW-1185">Reference proteome</keyword>
<feature type="region of interest" description="Disordered" evidence="8">
    <location>
        <begin position="171"/>
        <end position="190"/>
    </location>
</feature>
<reference evidence="10" key="1">
    <citation type="journal article" date="2019" name="Int. J. Syst. Evol. Microbiol.">
        <title>The Global Catalogue of Microorganisms (GCM) 10K type strain sequencing project: providing services to taxonomists for standard genome sequencing and annotation.</title>
        <authorList>
            <consortium name="The Broad Institute Genomics Platform"/>
            <consortium name="The Broad Institute Genome Sequencing Center for Infectious Disease"/>
            <person name="Wu L."/>
            <person name="Ma J."/>
        </authorList>
    </citation>
    <scope>NUCLEOTIDE SEQUENCE [LARGE SCALE GENOMIC DNA]</scope>
    <source>
        <strain evidence="10">TBRC 7912</strain>
    </source>
</reference>
<dbReference type="Pfam" id="PF01202">
    <property type="entry name" value="SKI"/>
    <property type="match status" value="1"/>
</dbReference>
<keyword evidence="7" id="KW-0963">Cytoplasm</keyword>
<feature type="binding site" evidence="7">
    <location>
        <position position="138"/>
    </location>
    <ligand>
        <name>substrate</name>
    </ligand>
</feature>
<dbReference type="InterPro" id="IPR031322">
    <property type="entry name" value="Shikimate/glucono_kinase"/>
</dbReference>
<evidence type="ECO:0000256" key="1">
    <source>
        <dbReference type="ARBA" id="ARBA00022605"/>
    </source>
</evidence>
<name>A0ABV8EY40_9ACTN</name>
<keyword evidence="4 7" id="KW-0418">Kinase</keyword>
<dbReference type="EC" id="2.7.1.71" evidence="7"/>
<comment type="subcellular location">
    <subcellularLocation>
        <location evidence="7">Cytoplasm</location>
    </subcellularLocation>
</comment>
<evidence type="ECO:0000256" key="5">
    <source>
        <dbReference type="ARBA" id="ARBA00022840"/>
    </source>
</evidence>
<feature type="binding site" evidence="7">
    <location>
        <position position="18"/>
    </location>
    <ligand>
        <name>Mg(2+)</name>
        <dbReference type="ChEBI" id="CHEBI:18420"/>
    </ligand>
</feature>
<evidence type="ECO:0000256" key="3">
    <source>
        <dbReference type="ARBA" id="ARBA00022741"/>
    </source>
</evidence>
<dbReference type="HAMAP" id="MF_00109">
    <property type="entry name" value="Shikimate_kinase"/>
    <property type="match status" value="1"/>
</dbReference>
<proteinExistence type="inferred from homology"/>
<sequence>MTNDIPIVVVGLMGAGKTSVSRLLGESLGRPVRDSDEYLRERYGATAAEIAEREGMEVLHAREVEHLRACLAERPAPVIAAASSVLDDPGARTEMKPALVVWLDAAPEFVAEKIAAKPYRPRFGMEPLALATELHERRAAFFEEVADLRFQRPSASKREVARAVLDHLEGLRPRRKVHGGRHTAQESSER</sequence>
<organism evidence="9 10">
    <name type="scientific">Streptosporangium jomthongense</name>
    <dbReference type="NCBI Taxonomy" id="1193683"/>
    <lineage>
        <taxon>Bacteria</taxon>
        <taxon>Bacillati</taxon>
        <taxon>Actinomycetota</taxon>
        <taxon>Actinomycetes</taxon>
        <taxon>Streptosporangiales</taxon>
        <taxon>Streptosporangiaceae</taxon>
        <taxon>Streptosporangium</taxon>
    </lineage>
</organism>
<dbReference type="PRINTS" id="PR01100">
    <property type="entry name" value="SHIKIMTKNASE"/>
</dbReference>
<comment type="pathway">
    <text evidence="7">Metabolic intermediate biosynthesis; chorismate biosynthesis; chorismate from D-erythrose 4-phosphate and phosphoenolpyruvate: step 5/7.</text>
</comment>
<keyword evidence="7" id="KW-0460">Magnesium</keyword>
<keyword evidence="3 7" id="KW-0547">Nucleotide-binding</keyword>
<dbReference type="GO" id="GO:0016301">
    <property type="term" value="F:kinase activity"/>
    <property type="evidence" value="ECO:0007669"/>
    <property type="project" value="UniProtKB-KW"/>
</dbReference>
<comment type="function">
    <text evidence="7">Catalyzes the specific phosphorylation of the 3-hydroxyl group of shikimic acid using ATP as a cosubstrate.</text>
</comment>
<evidence type="ECO:0000256" key="2">
    <source>
        <dbReference type="ARBA" id="ARBA00022679"/>
    </source>
</evidence>
<evidence type="ECO:0000313" key="9">
    <source>
        <dbReference type="EMBL" id="MFC3980253.1"/>
    </source>
</evidence>
<evidence type="ECO:0000313" key="10">
    <source>
        <dbReference type="Proteomes" id="UP001595698"/>
    </source>
</evidence>
<evidence type="ECO:0000256" key="8">
    <source>
        <dbReference type="SAM" id="MobiDB-lite"/>
    </source>
</evidence>
<dbReference type="InterPro" id="IPR027417">
    <property type="entry name" value="P-loop_NTPase"/>
</dbReference>
<dbReference type="Proteomes" id="UP001595698">
    <property type="component" value="Unassembled WGS sequence"/>
</dbReference>
<comment type="similarity">
    <text evidence="7">Belongs to the shikimate kinase family.</text>
</comment>